<comment type="subcellular location">
    <subcellularLocation>
        <location evidence="13">Cytoplasm</location>
    </subcellularLocation>
</comment>
<feature type="binding site" evidence="13 14">
    <location>
        <position position="84"/>
    </location>
    <ligand>
        <name>ATP</name>
        <dbReference type="ChEBI" id="CHEBI:30616"/>
    </ligand>
</feature>
<feature type="binding site" evidence="13 14">
    <location>
        <position position="90"/>
    </location>
    <ligand>
        <name>ATP</name>
        <dbReference type="ChEBI" id="CHEBI:30616"/>
    </ligand>
</feature>
<dbReference type="PROSITE" id="PS51374">
    <property type="entry name" value="NDPK_LIKE"/>
    <property type="match status" value="1"/>
</dbReference>
<dbReference type="InterPro" id="IPR036850">
    <property type="entry name" value="NDK-like_dom_sf"/>
</dbReference>
<dbReference type="NCBIfam" id="NF001908">
    <property type="entry name" value="PRK00668.1"/>
    <property type="match status" value="1"/>
</dbReference>
<evidence type="ECO:0000256" key="15">
    <source>
        <dbReference type="RuleBase" id="RU004011"/>
    </source>
</evidence>
<dbReference type="GO" id="GO:0046872">
    <property type="term" value="F:metal ion binding"/>
    <property type="evidence" value="ECO:0007669"/>
    <property type="project" value="UniProtKB-KW"/>
</dbReference>
<evidence type="ECO:0000256" key="9">
    <source>
        <dbReference type="ARBA" id="ARBA00022777"/>
    </source>
</evidence>
<sequence>MKTFLAVKPDGVERGLVGEVIKRVEDRGLKIVGMKMIWLDEEMAEEHYEEHKDKEFFSELISYITSSPIVAMAIEGQNAVSVIRDMIGATNPSEASPGTIRGDYALDIEQNVVHAADSKETAERELNMYFDEEELHNY</sequence>
<keyword evidence="5 13" id="KW-0597">Phosphoprotein</keyword>
<evidence type="ECO:0000256" key="12">
    <source>
        <dbReference type="ARBA" id="ARBA00023080"/>
    </source>
</evidence>
<evidence type="ECO:0000256" key="4">
    <source>
        <dbReference type="ARBA" id="ARBA00017632"/>
    </source>
</evidence>
<feature type="binding site" evidence="13 14">
    <location>
        <position position="56"/>
    </location>
    <ligand>
        <name>ATP</name>
        <dbReference type="ChEBI" id="CHEBI:30616"/>
    </ligand>
</feature>
<dbReference type="EMBL" id="MSDW01000002">
    <property type="protein sequence ID" value="OKY77122.1"/>
    <property type="molecule type" value="Genomic_DNA"/>
</dbReference>
<dbReference type="SUPFAM" id="SSF54919">
    <property type="entry name" value="Nucleoside diphosphate kinase, NDK"/>
    <property type="match status" value="1"/>
</dbReference>
<dbReference type="FunFam" id="3.30.70.141:FF:000003">
    <property type="entry name" value="Nucleoside diphosphate kinase"/>
    <property type="match status" value="1"/>
</dbReference>
<evidence type="ECO:0000256" key="7">
    <source>
        <dbReference type="ARBA" id="ARBA00022723"/>
    </source>
</evidence>
<dbReference type="Pfam" id="PF00334">
    <property type="entry name" value="NDK"/>
    <property type="match status" value="1"/>
</dbReference>
<evidence type="ECO:0000256" key="1">
    <source>
        <dbReference type="ARBA" id="ARBA00001946"/>
    </source>
</evidence>
<keyword evidence="7 13" id="KW-0479">Metal-binding</keyword>
<dbReference type="EC" id="2.7.4.6" evidence="3 13"/>
<accession>A0A1Q6DS15</accession>
<dbReference type="FunCoup" id="A0A1Q6DS15">
    <property type="interactions" value="230"/>
</dbReference>
<dbReference type="Proteomes" id="UP000185744">
    <property type="component" value="Unassembled WGS sequence"/>
</dbReference>
<dbReference type="GO" id="GO:0004550">
    <property type="term" value="F:nucleoside diphosphate kinase activity"/>
    <property type="evidence" value="ECO:0007669"/>
    <property type="project" value="UniProtKB-UniRule"/>
</dbReference>
<dbReference type="GO" id="GO:0006241">
    <property type="term" value="P:CTP biosynthetic process"/>
    <property type="evidence" value="ECO:0007669"/>
    <property type="project" value="UniProtKB-UniRule"/>
</dbReference>
<keyword evidence="11 13" id="KW-0460">Magnesium</keyword>
<feature type="domain" description="Nucleoside diphosphate kinase-like" evidence="16">
    <location>
        <begin position="2"/>
        <end position="137"/>
    </location>
</feature>
<evidence type="ECO:0000256" key="3">
    <source>
        <dbReference type="ARBA" id="ARBA00012966"/>
    </source>
</evidence>
<evidence type="ECO:0000256" key="10">
    <source>
        <dbReference type="ARBA" id="ARBA00022840"/>
    </source>
</evidence>
<name>A0A1Q6DS15_METT1</name>
<comment type="function">
    <text evidence="13">Major role in the synthesis of nucleoside triphosphates other than ATP. The ATP gamma phosphate is transferred to the NDP beta phosphate via a ping-pong mechanism, using a phosphorylated active-site intermediate.</text>
</comment>
<dbReference type="GO" id="GO:0005737">
    <property type="term" value="C:cytoplasm"/>
    <property type="evidence" value="ECO:0007669"/>
    <property type="project" value="UniProtKB-SubCell"/>
</dbReference>
<evidence type="ECO:0000313" key="18">
    <source>
        <dbReference type="Proteomes" id="UP000185744"/>
    </source>
</evidence>
<organism evidence="17 18">
    <name type="scientific">Methanohalarchaeum thermophilum</name>
    <dbReference type="NCBI Taxonomy" id="1903181"/>
    <lineage>
        <taxon>Archaea</taxon>
        <taxon>Methanobacteriati</taxon>
        <taxon>Methanobacteriota</taxon>
        <taxon>Methanonatronarchaeia</taxon>
        <taxon>Methanonatronarchaeales</taxon>
        <taxon>Methanonatronarchaeaceae</taxon>
        <taxon>Candidatus Methanohalarchaeum</taxon>
    </lineage>
</organism>
<comment type="caution">
    <text evidence="17">The sequence shown here is derived from an EMBL/GenBank/DDBJ whole genome shotgun (WGS) entry which is preliminary data.</text>
</comment>
<keyword evidence="8 13" id="KW-0547">Nucleotide-binding</keyword>
<comment type="catalytic activity">
    <reaction evidence="13">
        <text>a 2'-deoxyribonucleoside 5'-diphosphate + ATP = a 2'-deoxyribonucleoside 5'-triphosphate + ADP</text>
        <dbReference type="Rhea" id="RHEA:44640"/>
        <dbReference type="ChEBI" id="CHEBI:30616"/>
        <dbReference type="ChEBI" id="CHEBI:61560"/>
        <dbReference type="ChEBI" id="CHEBI:73316"/>
        <dbReference type="ChEBI" id="CHEBI:456216"/>
        <dbReference type="EC" id="2.7.4.6"/>
    </reaction>
</comment>
<gene>
    <name evidence="13" type="primary">ndk</name>
    <name evidence="17" type="ORF">BTN85_1768</name>
</gene>
<dbReference type="SMART" id="SM00562">
    <property type="entry name" value="NDK"/>
    <property type="match status" value="1"/>
</dbReference>
<dbReference type="PRINTS" id="PR01243">
    <property type="entry name" value="NUCDPKINASE"/>
</dbReference>
<dbReference type="InterPro" id="IPR001564">
    <property type="entry name" value="Nucleoside_diP_kinase"/>
</dbReference>
<evidence type="ECO:0000259" key="16">
    <source>
        <dbReference type="SMART" id="SM00562"/>
    </source>
</evidence>
<evidence type="ECO:0000256" key="8">
    <source>
        <dbReference type="ARBA" id="ARBA00022741"/>
    </source>
</evidence>
<evidence type="ECO:0000256" key="2">
    <source>
        <dbReference type="ARBA" id="ARBA00008142"/>
    </source>
</evidence>
<dbReference type="PANTHER" id="PTHR11349">
    <property type="entry name" value="NUCLEOSIDE DIPHOSPHATE KINASE"/>
    <property type="match status" value="1"/>
</dbReference>
<comment type="cofactor">
    <cofactor evidence="1 13">
        <name>Mg(2+)</name>
        <dbReference type="ChEBI" id="CHEBI:18420"/>
    </cofactor>
</comment>
<proteinExistence type="inferred from homology"/>
<evidence type="ECO:0000256" key="6">
    <source>
        <dbReference type="ARBA" id="ARBA00022679"/>
    </source>
</evidence>
<comment type="similarity">
    <text evidence="2 13 14 15">Belongs to the NDK family.</text>
</comment>
<reference evidence="17" key="1">
    <citation type="submission" date="2016-12" db="EMBL/GenBank/DDBJ databases">
        <title>Discovery of methanogenic haloarchaea.</title>
        <authorList>
            <person name="Sorokin D.Y."/>
            <person name="Makarova K.S."/>
            <person name="Abbas B."/>
            <person name="Ferrer M."/>
            <person name="Golyshin P.N."/>
        </authorList>
    </citation>
    <scope>NUCLEOTIDE SEQUENCE [LARGE SCALE GENOMIC DNA]</scope>
    <source>
        <strain evidence="17">HMET1</strain>
    </source>
</reference>
<feature type="binding site" evidence="13 14">
    <location>
        <position position="8"/>
    </location>
    <ligand>
        <name>ATP</name>
        <dbReference type="ChEBI" id="CHEBI:30616"/>
    </ligand>
</feature>
<evidence type="ECO:0000313" key="17">
    <source>
        <dbReference type="EMBL" id="OKY77122.1"/>
    </source>
</evidence>
<keyword evidence="13" id="KW-0963">Cytoplasm</keyword>
<evidence type="ECO:0000256" key="5">
    <source>
        <dbReference type="ARBA" id="ARBA00022553"/>
    </source>
</evidence>
<dbReference type="HAMAP" id="MF_00451">
    <property type="entry name" value="NDP_kinase"/>
    <property type="match status" value="1"/>
</dbReference>
<keyword evidence="10 13" id="KW-0067">ATP-binding</keyword>
<dbReference type="GO" id="GO:0005524">
    <property type="term" value="F:ATP binding"/>
    <property type="evidence" value="ECO:0007669"/>
    <property type="project" value="UniProtKB-UniRule"/>
</dbReference>
<dbReference type="InParanoid" id="A0A1Q6DS15"/>
<evidence type="ECO:0000256" key="13">
    <source>
        <dbReference type="HAMAP-Rule" id="MF_00451"/>
    </source>
</evidence>
<dbReference type="STRING" id="1903181.BTN85_1768"/>
<dbReference type="GO" id="GO:0006183">
    <property type="term" value="P:GTP biosynthetic process"/>
    <property type="evidence" value="ECO:0007669"/>
    <property type="project" value="UniProtKB-UniRule"/>
</dbReference>
<keyword evidence="18" id="KW-1185">Reference proteome</keyword>
<evidence type="ECO:0000256" key="14">
    <source>
        <dbReference type="PROSITE-ProRule" id="PRU00706"/>
    </source>
</evidence>
<dbReference type="CDD" id="cd04413">
    <property type="entry name" value="NDPk_I"/>
    <property type="match status" value="1"/>
</dbReference>
<dbReference type="AlphaFoldDB" id="A0A1Q6DS15"/>
<dbReference type="Gene3D" id="3.30.70.141">
    <property type="entry name" value="Nucleoside diphosphate kinase-like domain"/>
    <property type="match status" value="1"/>
</dbReference>
<feature type="binding site" evidence="13 14">
    <location>
        <position position="111"/>
    </location>
    <ligand>
        <name>ATP</name>
        <dbReference type="ChEBI" id="CHEBI:30616"/>
    </ligand>
</feature>
<dbReference type="GO" id="GO:0006228">
    <property type="term" value="P:UTP biosynthetic process"/>
    <property type="evidence" value="ECO:0007669"/>
    <property type="project" value="UniProtKB-UniRule"/>
</dbReference>
<dbReference type="InterPro" id="IPR034907">
    <property type="entry name" value="NDK-like_dom"/>
</dbReference>
<keyword evidence="12 13" id="KW-0546">Nucleotide metabolism</keyword>
<feature type="binding site" evidence="13 14">
    <location>
        <position position="101"/>
    </location>
    <ligand>
        <name>ATP</name>
        <dbReference type="ChEBI" id="CHEBI:30616"/>
    </ligand>
</feature>
<protein>
    <recommendedName>
        <fullName evidence="4 13">Nucleoside diphosphate kinase</fullName>
        <shortName evidence="13">NDK</shortName>
        <shortName evidence="13">NDP kinase</shortName>
        <ecNumber evidence="3 13">2.7.4.6</ecNumber>
    </recommendedName>
    <alternativeName>
        <fullName evidence="13">Nucleoside-2-P kinase</fullName>
    </alternativeName>
</protein>
<keyword evidence="9 13" id="KW-0418">Kinase</keyword>
<keyword evidence="6 13" id="KW-0808">Transferase</keyword>
<comment type="catalytic activity">
    <reaction evidence="13">
        <text>a ribonucleoside 5'-diphosphate + ATP = a ribonucleoside 5'-triphosphate + ADP</text>
        <dbReference type="Rhea" id="RHEA:18113"/>
        <dbReference type="ChEBI" id="CHEBI:30616"/>
        <dbReference type="ChEBI" id="CHEBI:57930"/>
        <dbReference type="ChEBI" id="CHEBI:61557"/>
        <dbReference type="ChEBI" id="CHEBI:456216"/>
        <dbReference type="EC" id="2.7.4.6"/>
    </reaction>
</comment>
<evidence type="ECO:0000256" key="11">
    <source>
        <dbReference type="ARBA" id="ARBA00022842"/>
    </source>
</evidence>
<feature type="active site" description="Pros-phosphohistidine intermediate" evidence="13 14">
    <location>
        <position position="114"/>
    </location>
</feature>